<accession>A0A0X8X3U5</accession>
<evidence type="ECO:0000259" key="1">
    <source>
        <dbReference type="PROSITE" id="PS51175"/>
    </source>
</evidence>
<organism evidence="2 3">
    <name type="scientific">Mucilaginibacter gotjawali</name>
    <dbReference type="NCBI Taxonomy" id="1550579"/>
    <lineage>
        <taxon>Bacteria</taxon>
        <taxon>Pseudomonadati</taxon>
        <taxon>Bacteroidota</taxon>
        <taxon>Sphingobacteriia</taxon>
        <taxon>Sphingobacteriales</taxon>
        <taxon>Sphingobacteriaceae</taxon>
        <taxon>Mucilaginibacter</taxon>
    </lineage>
</organism>
<dbReference type="GO" id="GO:0030246">
    <property type="term" value="F:carbohydrate binding"/>
    <property type="evidence" value="ECO:0007669"/>
    <property type="project" value="InterPro"/>
</dbReference>
<dbReference type="EMBL" id="AP017313">
    <property type="protein sequence ID" value="BAU55184.1"/>
    <property type="molecule type" value="Genomic_DNA"/>
</dbReference>
<dbReference type="Proteomes" id="UP000218263">
    <property type="component" value="Chromosome"/>
</dbReference>
<gene>
    <name evidence="2" type="ORF">MgSA37_03365</name>
</gene>
<keyword evidence="2" id="KW-0328">Glycosyltransferase</keyword>
<feature type="domain" description="CBM6" evidence="1">
    <location>
        <begin position="769"/>
        <end position="905"/>
    </location>
</feature>
<dbReference type="SUPFAM" id="SSF48208">
    <property type="entry name" value="Six-hairpin glycosidases"/>
    <property type="match status" value="1"/>
</dbReference>
<dbReference type="InterPro" id="IPR008928">
    <property type="entry name" value="6-hairpin_glycosidase_sf"/>
</dbReference>
<dbReference type="InterPro" id="IPR035396">
    <property type="entry name" value="Bac_rhamnosid6H"/>
</dbReference>
<dbReference type="InterPro" id="IPR012341">
    <property type="entry name" value="6hp_glycosidase-like_sf"/>
</dbReference>
<dbReference type="Gene3D" id="2.60.120.260">
    <property type="entry name" value="Galactose-binding domain-like"/>
    <property type="match status" value="1"/>
</dbReference>
<dbReference type="GO" id="GO:0016757">
    <property type="term" value="F:glycosyltransferase activity"/>
    <property type="evidence" value="ECO:0007669"/>
    <property type="project" value="UniProtKB-KW"/>
</dbReference>
<proteinExistence type="predicted"/>
<keyword evidence="3" id="KW-1185">Reference proteome</keyword>
<dbReference type="InterPro" id="IPR005084">
    <property type="entry name" value="CBM6"/>
</dbReference>
<dbReference type="SUPFAM" id="SSF49785">
    <property type="entry name" value="Galactose-binding domain-like"/>
    <property type="match status" value="1"/>
</dbReference>
<dbReference type="AlphaFoldDB" id="A0A0X8X3U5"/>
<evidence type="ECO:0000313" key="3">
    <source>
        <dbReference type="Proteomes" id="UP000218263"/>
    </source>
</evidence>
<dbReference type="InterPro" id="IPR008979">
    <property type="entry name" value="Galactose-bd-like_sf"/>
</dbReference>
<name>A0A0X8X3U5_9SPHI</name>
<dbReference type="PROSITE" id="PS51175">
    <property type="entry name" value="CBM6"/>
    <property type="match status" value="1"/>
</dbReference>
<reference evidence="2 3" key="1">
    <citation type="submission" date="2015-12" db="EMBL/GenBank/DDBJ databases">
        <title>Genome sequence of Mucilaginibacter gotjawali.</title>
        <authorList>
            <person name="Lee J.S."/>
            <person name="Lee K.C."/>
            <person name="Kim K.K."/>
            <person name="Lee B.W."/>
        </authorList>
    </citation>
    <scope>NUCLEOTIDE SEQUENCE [LARGE SCALE GENOMIC DNA]</scope>
    <source>
        <strain evidence="2 3">SA3-7</strain>
    </source>
</reference>
<dbReference type="EC" id="2.4.1.248" evidence="2"/>
<dbReference type="Gene3D" id="1.50.10.10">
    <property type="match status" value="1"/>
</dbReference>
<dbReference type="Pfam" id="PF17389">
    <property type="entry name" value="Bac_rhamnosid6H"/>
    <property type="match status" value="1"/>
</dbReference>
<dbReference type="KEGG" id="mgot:MgSA37_03365"/>
<keyword evidence="2" id="KW-0808">Transferase</keyword>
<evidence type="ECO:0000313" key="2">
    <source>
        <dbReference type="EMBL" id="BAU55184.1"/>
    </source>
</evidence>
<dbReference type="Gene3D" id="2.60.420.10">
    <property type="entry name" value="Maltose phosphorylase, domain 3"/>
    <property type="match status" value="1"/>
</dbReference>
<sequence length="908" mass="100285">MDFCFSLFIPYFIAKLIFMKTPLRIFGGLLLLGTSAIAQDNKPIYTSKAYTVYPDRVAQGKYTARALSSTSLTSDYRSPANMFKSPVIEFKFSINGKDNEMTPGVNHHFTCMAQSNETPVIEFGGPDKVQKVTAAITFLQPSTQIKIRLNMNPVLNAFKERGFYTCANGDKIYKNDFKGVFVAGNTAPMIWDFNNLVNHPDLELKDPDGDGIYETTLILNKPEDENKIASSWTMTRDASAFPQYHSGYKISDAVYNLALEEMQKAVEPDSTFRTGKEWGGVWTRDISYSIILSMAVLQPKVAVYSLMRKVKNDRIIQDTGTGGAYPCSSDRMIWAVAAYEVYKVTGDKNWLQKAYRIVKNSADDDALNVYDKQTGLVRGESSFLDWREETYPKWMQPADIYESECLGTNVVHYQVNKVLSQMAALLKDPGAAALYSERAETIKKGIREHLWIPEKGYYGQYLYGRNYKTLSPRSEGLGEALAVLFDAAGPNAQSVISHTPVNDFGIPCIYPQIPGILPYHNNAIWPFVESYWAMASAKAGDENSLMRAISAVYRPAAMFLTNKENMVATDGDYAGTQINSSNMLWSLSGNISLVYKVLFGIHYNESSLQFQPFVPKALAGERSLQNYTYRNAVLNISMSGFGNVVKSISLDGKALPGAIIPASLTGKHIVKIILADNLVTGKSNLLPGYTAPETPMASYQNGTLNWDKIPGAISYHVLKNGKIILTTNAHSAKVPTNAYAEYQVASVDAKGVSSFNSEPVQVIPASVVSVTEAETVADKSDLPYEGFSGSGFVEISKTKNTTINIPVNITQTGVYAIDFKYANGNGPINTENKCAIRTLDADGHFAGTIVFPQRGKGVWSEWGFSNAVQLKLTKGKHILSLQFKPANENMNGDINQAMVDYLRVVRLN</sequence>
<protein>
    <submittedName>
        <fullName evidence="2">Cycloisomaltooligosaccharide glucanotransferase</fullName>
        <ecNumber evidence="2">2.4.1.248</ecNumber>
    </submittedName>
</protein>
<dbReference type="GO" id="GO:0005975">
    <property type="term" value="P:carbohydrate metabolic process"/>
    <property type="evidence" value="ECO:0007669"/>
    <property type="project" value="InterPro"/>
</dbReference>